<evidence type="ECO:0000256" key="7">
    <source>
        <dbReference type="SAM" id="Phobius"/>
    </source>
</evidence>
<dbReference type="PANTHER" id="PTHR32089:SF112">
    <property type="entry name" value="LYSOZYME-LIKE PROTEIN-RELATED"/>
    <property type="match status" value="1"/>
</dbReference>
<dbReference type="Pfam" id="PF00015">
    <property type="entry name" value="MCPsignal"/>
    <property type="match status" value="1"/>
</dbReference>
<dbReference type="PROSITE" id="PS50111">
    <property type="entry name" value="CHEMOTAXIS_TRANSDUC_2"/>
    <property type="match status" value="1"/>
</dbReference>
<dbReference type="InterPro" id="IPR003660">
    <property type="entry name" value="HAMP_dom"/>
</dbReference>
<proteinExistence type="inferred from homology"/>
<gene>
    <name evidence="10" type="ORF">M3202_09240</name>
</gene>
<dbReference type="CDD" id="cd06225">
    <property type="entry name" value="HAMP"/>
    <property type="match status" value="1"/>
</dbReference>
<dbReference type="SUPFAM" id="SSF58104">
    <property type="entry name" value="Methyl-accepting chemotaxis protein (MCP) signaling domain"/>
    <property type="match status" value="1"/>
</dbReference>
<dbReference type="Pfam" id="PF00672">
    <property type="entry name" value="HAMP"/>
    <property type="match status" value="1"/>
</dbReference>
<dbReference type="GO" id="GO:0007165">
    <property type="term" value="P:signal transduction"/>
    <property type="evidence" value="ECO:0007669"/>
    <property type="project" value="UniProtKB-KW"/>
</dbReference>
<protein>
    <submittedName>
        <fullName evidence="10">Methyl-accepting chemotaxis protein</fullName>
    </submittedName>
</protein>
<feature type="transmembrane region" description="Helical" evidence="7">
    <location>
        <begin position="50"/>
        <end position="72"/>
    </location>
</feature>
<dbReference type="Gene3D" id="1.10.287.950">
    <property type="entry name" value="Methyl-accepting chemotaxis protein"/>
    <property type="match status" value="1"/>
</dbReference>
<accession>A0A9X2DQG3</accession>
<organism evidence="10 11">
    <name type="scientific">Halalkalibacter oceani</name>
    <dbReference type="NCBI Taxonomy" id="1653776"/>
    <lineage>
        <taxon>Bacteria</taxon>
        <taxon>Bacillati</taxon>
        <taxon>Bacillota</taxon>
        <taxon>Bacilli</taxon>
        <taxon>Bacillales</taxon>
        <taxon>Bacillaceae</taxon>
        <taxon>Halalkalibacter</taxon>
    </lineage>
</organism>
<keyword evidence="11" id="KW-1185">Reference proteome</keyword>
<evidence type="ECO:0000259" key="8">
    <source>
        <dbReference type="PROSITE" id="PS50111"/>
    </source>
</evidence>
<feature type="domain" description="Methyl-accepting transducer" evidence="8">
    <location>
        <begin position="145"/>
        <end position="395"/>
    </location>
</feature>
<dbReference type="Proteomes" id="UP001139179">
    <property type="component" value="Unassembled WGS sequence"/>
</dbReference>
<name>A0A9X2DQG3_9BACI</name>
<keyword evidence="7" id="KW-0812">Transmembrane</keyword>
<dbReference type="AlphaFoldDB" id="A0A9X2DQG3"/>
<feature type="transmembrane region" description="Helical" evidence="7">
    <location>
        <begin position="15"/>
        <end position="38"/>
    </location>
</feature>
<evidence type="ECO:0000256" key="6">
    <source>
        <dbReference type="PROSITE-ProRule" id="PRU00284"/>
    </source>
</evidence>
<dbReference type="PROSITE" id="PS50885">
    <property type="entry name" value="HAMP"/>
    <property type="match status" value="1"/>
</dbReference>
<keyword evidence="2" id="KW-1003">Cell membrane</keyword>
<evidence type="ECO:0000256" key="4">
    <source>
        <dbReference type="ARBA" id="ARBA00023224"/>
    </source>
</evidence>
<evidence type="ECO:0000256" key="3">
    <source>
        <dbReference type="ARBA" id="ARBA00023136"/>
    </source>
</evidence>
<keyword evidence="7" id="KW-1133">Transmembrane helix</keyword>
<evidence type="ECO:0000256" key="2">
    <source>
        <dbReference type="ARBA" id="ARBA00022475"/>
    </source>
</evidence>
<evidence type="ECO:0000313" key="10">
    <source>
        <dbReference type="EMBL" id="MCM3714270.1"/>
    </source>
</evidence>
<dbReference type="Gene3D" id="6.10.340.10">
    <property type="match status" value="1"/>
</dbReference>
<evidence type="ECO:0000313" key="11">
    <source>
        <dbReference type="Proteomes" id="UP001139179"/>
    </source>
</evidence>
<dbReference type="RefSeq" id="WP_251223063.1">
    <property type="nucleotide sequence ID" value="NZ_JAMBOL010000006.1"/>
</dbReference>
<comment type="caution">
    <text evidence="10">The sequence shown here is derived from an EMBL/GenBank/DDBJ whole genome shotgun (WGS) entry which is preliminary data.</text>
</comment>
<comment type="subcellular location">
    <subcellularLocation>
        <location evidence="1">Cell membrane</location>
    </subcellularLocation>
</comment>
<dbReference type="SMART" id="SM00283">
    <property type="entry name" value="MA"/>
    <property type="match status" value="1"/>
</dbReference>
<dbReference type="SMART" id="SM00304">
    <property type="entry name" value="HAMP"/>
    <property type="match status" value="1"/>
</dbReference>
<feature type="domain" description="HAMP" evidence="9">
    <location>
        <begin position="75"/>
        <end position="126"/>
    </location>
</feature>
<dbReference type="InterPro" id="IPR004089">
    <property type="entry name" value="MCPsignal_dom"/>
</dbReference>
<sequence length="431" mass="46545">MGEKKSYRASIRKKLVIGISGLAVVTFGFSAIFIFVLADLLEGKFGISREAFIVFTLIKGVFWSGVLGYLFAPLITKPIKEIEQAARLAAAGDIQHDIKVSKSDDEIRSLGLAYNEMLRSLRHMVKDIDDNFNETNKKVNEITSASEVAASKASQIGLTMDEIAQGAENSANAIQNTAESMEDVAQIAENVQARANTSKESSEAMVHTLTESRKVVDSLVQGIKQLALDNEKSLTVVGRLETQAKEVGDIISLVGDIAGQTNLLALNASIEAARAGEQGKGFAVVADEVRKLADESAQAVQGITDLIHNIQSEVKNVVEQISEQVKVANEQSEHGTKTNEAITEVEKSVHEVAAVIAEISQMIDRQMESIKKTTHESQEVAAIAEETSAGSTEISSMTEQQSSVIREMAGTAHELSEQAKKLKATIEKFSI</sequence>
<keyword evidence="4 6" id="KW-0807">Transducer</keyword>
<keyword evidence="3 7" id="KW-0472">Membrane</keyword>
<evidence type="ECO:0000259" key="9">
    <source>
        <dbReference type="PROSITE" id="PS50885"/>
    </source>
</evidence>
<evidence type="ECO:0000256" key="5">
    <source>
        <dbReference type="ARBA" id="ARBA00029447"/>
    </source>
</evidence>
<dbReference type="GO" id="GO:0005886">
    <property type="term" value="C:plasma membrane"/>
    <property type="evidence" value="ECO:0007669"/>
    <property type="project" value="UniProtKB-SubCell"/>
</dbReference>
<evidence type="ECO:0000256" key="1">
    <source>
        <dbReference type="ARBA" id="ARBA00004236"/>
    </source>
</evidence>
<dbReference type="PANTHER" id="PTHR32089">
    <property type="entry name" value="METHYL-ACCEPTING CHEMOTAXIS PROTEIN MCPB"/>
    <property type="match status" value="1"/>
</dbReference>
<comment type="similarity">
    <text evidence="5">Belongs to the methyl-accepting chemotaxis (MCP) protein family.</text>
</comment>
<dbReference type="EMBL" id="JAMBOL010000006">
    <property type="protein sequence ID" value="MCM3714270.1"/>
    <property type="molecule type" value="Genomic_DNA"/>
</dbReference>
<reference evidence="10" key="1">
    <citation type="submission" date="2022-05" db="EMBL/GenBank/DDBJ databases">
        <title>Comparative Genomics of Spacecraft Associated Microbes.</title>
        <authorList>
            <person name="Tran M.T."/>
            <person name="Wright A."/>
            <person name="Seuylemezian A."/>
            <person name="Eisen J."/>
            <person name="Coil D."/>
        </authorList>
    </citation>
    <scope>NUCLEOTIDE SEQUENCE</scope>
    <source>
        <strain evidence="10">214.1.1</strain>
    </source>
</reference>